<feature type="region of interest" description="Disordered" evidence="1">
    <location>
        <begin position="40"/>
        <end position="162"/>
    </location>
</feature>
<evidence type="ECO:0000256" key="1">
    <source>
        <dbReference type="SAM" id="MobiDB-lite"/>
    </source>
</evidence>
<gene>
    <name evidence="2" type="ORF">NDU88_001103</name>
</gene>
<protein>
    <submittedName>
        <fullName evidence="2">Uncharacterized protein</fullName>
    </submittedName>
</protein>
<organism evidence="2 3">
    <name type="scientific">Pleurodeles waltl</name>
    <name type="common">Iberian ribbed newt</name>
    <dbReference type="NCBI Taxonomy" id="8319"/>
    <lineage>
        <taxon>Eukaryota</taxon>
        <taxon>Metazoa</taxon>
        <taxon>Chordata</taxon>
        <taxon>Craniata</taxon>
        <taxon>Vertebrata</taxon>
        <taxon>Euteleostomi</taxon>
        <taxon>Amphibia</taxon>
        <taxon>Batrachia</taxon>
        <taxon>Caudata</taxon>
        <taxon>Salamandroidea</taxon>
        <taxon>Salamandridae</taxon>
        <taxon>Pleurodelinae</taxon>
        <taxon>Pleurodeles</taxon>
    </lineage>
</organism>
<evidence type="ECO:0000313" key="3">
    <source>
        <dbReference type="Proteomes" id="UP001066276"/>
    </source>
</evidence>
<accession>A0AAV7V8K3</accession>
<keyword evidence="3" id="KW-1185">Reference proteome</keyword>
<comment type="caution">
    <text evidence="2">The sequence shown here is derived from an EMBL/GenBank/DDBJ whole genome shotgun (WGS) entry which is preliminary data.</text>
</comment>
<evidence type="ECO:0000313" key="2">
    <source>
        <dbReference type="EMBL" id="KAJ1197241.1"/>
    </source>
</evidence>
<feature type="compositionally biased region" description="Low complexity" evidence="1">
    <location>
        <begin position="98"/>
        <end position="110"/>
    </location>
</feature>
<name>A0AAV7V8K3_PLEWA</name>
<feature type="compositionally biased region" description="Gly residues" evidence="1">
    <location>
        <begin position="111"/>
        <end position="121"/>
    </location>
</feature>
<sequence length="162" mass="16911">MHVVCTRLAAQWLGGTQEHLFQQRHTAVPTQCQRLRAQRLVTPRRARSASHGPTAVQRRFQRGSPPRRCLPGAETAAPPAAPPPTPRAALPGAGGRGQARARAGPQQPLLGDGGAGGGIGSAGSAEDAAARRRCGFMRPAGTERPREALLSGRAPPPPPPSR</sequence>
<dbReference type="Proteomes" id="UP001066276">
    <property type="component" value="Chromosome 2_1"/>
</dbReference>
<dbReference type="AlphaFoldDB" id="A0AAV7V8K3"/>
<reference evidence="2" key="1">
    <citation type="journal article" date="2022" name="bioRxiv">
        <title>Sequencing and chromosome-scale assembly of the giantPleurodeles waltlgenome.</title>
        <authorList>
            <person name="Brown T."/>
            <person name="Elewa A."/>
            <person name="Iarovenko S."/>
            <person name="Subramanian E."/>
            <person name="Araus A.J."/>
            <person name="Petzold A."/>
            <person name="Susuki M."/>
            <person name="Suzuki K.-i.T."/>
            <person name="Hayashi T."/>
            <person name="Toyoda A."/>
            <person name="Oliveira C."/>
            <person name="Osipova E."/>
            <person name="Leigh N.D."/>
            <person name="Simon A."/>
            <person name="Yun M.H."/>
        </authorList>
    </citation>
    <scope>NUCLEOTIDE SEQUENCE</scope>
    <source>
        <strain evidence="2">20211129_DDA</strain>
        <tissue evidence="2">Liver</tissue>
    </source>
</reference>
<dbReference type="EMBL" id="JANPWB010000003">
    <property type="protein sequence ID" value="KAJ1197241.1"/>
    <property type="molecule type" value="Genomic_DNA"/>
</dbReference>
<proteinExistence type="predicted"/>